<proteinExistence type="predicted"/>
<dbReference type="EMBL" id="JAVRJZ010000008">
    <property type="protein sequence ID" value="KAK2719119.1"/>
    <property type="molecule type" value="Genomic_DNA"/>
</dbReference>
<gene>
    <name evidence="1" type="ORF">QYM36_004820</name>
</gene>
<evidence type="ECO:0000313" key="1">
    <source>
        <dbReference type="EMBL" id="KAK2719119.1"/>
    </source>
</evidence>
<dbReference type="AlphaFoldDB" id="A0AA88I0M3"/>
<accession>A0AA88I0M3</accession>
<sequence length="225" mass="25444">MAEGNSGAEERVRKLSAPIGFEALHIRATYGQLKQAALEMIPPTEEYRQNLQIFRLTSVDVVDEIHQPRQEILSLTEMKDLNIHRIPDSPPVKEGTLLTGFNIGTDLEANILETKPCLANGQKKEAKKDYIRKIKWIYLWDKICKTVLVLFLILCAYRLMTLSYRSTSSDLLDVEYQESSVDSKALNSTEELILQASILGSAKIMGCPPGQMRRISDKRCVRVFG</sequence>
<dbReference type="Proteomes" id="UP001187531">
    <property type="component" value="Unassembled WGS sequence"/>
</dbReference>
<evidence type="ECO:0000313" key="2">
    <source>
        <dbReference type="Proteomes" id="UP001187531"/>
    </source>
</evidence>
<name>A0AA88I0M3_ARTSF</name>
<comment type="caution">
    <text evidence="1">The sequence shown here is derived from an EMBL/GenBank/DDBJ whole genome shotgun (WGS) entry which is preliminary data.</text>
</comment>
<organism evidence="1 2">
    <name type="scientific">Artemia franciscana</name>
    <name type="common">Brine shrimp</name>
    <name type="synonym">Artemia sanfranciscana</name>
    <dbReference type="NCBI Taxonomy" id="6661"/>
    <lineage>
        <taxon>Eukaryota</taxon>
        <taxon>Metazoa</taxon>
        <taxon>Ecdysozoa</taxon>
        <taxon>Arthropoda</taxon>
        <taxon>Crustacea</taxon>
        <taxon>Branchiopoda</taxon>
        <taxon>Anostraca</taxon>
        <taxon>Artemiidae</taxon>
        <taxon>Artemia</taxon>
    </lineage>
</organism>
<reference evidence="1" key="1">
    <citation type="submission" date="2023-07" db="EMBL/GenBank/DDBJ databases">
        <title>Chromosome-level genome assembly of Artemia franciscana.</title>
        <authorList>
            <person name="Jo E."/>
        </authorList>
    </citation>
    <scope>NUCLEOTIDE SEQUENCE</scope>
    <source>
        <tissue evidence="1">Whole body</tissue>
    </source>
</reference>
<protein>
    <submittedName>
        <fullName evidence="1">Uncharacterized protein</fullName>
    </submittedName>
</protein>
<keyword evidence="2" id="KW-1185">Reference proteome</keyword>